<proteinExistence type="predicted"/>
<evidence type="ECO:0000313" key="1">
    <source>
        <dbReference type="EMBL" id="SQD80706.1"/>
    </source>
</evidence>
<gene>
    <name evidence="1" type="ORF">MORIYA_4254</name>
</gene>
<dbReference type="EMBL" id="LS483250">
    <property type="protein sequence ID" value="SQD80706.1"/>
    <property type="molecule type" value="Genomic_DNA"/>
</dbReference>
<dbReference type="KEGG" id="mya:MORIYA_4254"/>
<sequence>MNVYQCCDKIRELYALIGSGDQGYIPKAIGCAIKALNDTFL</sequence>
<organism evidence="1 2">
    <name type="scientific">Moritella yayanosii</name>
    <dbReference type="NCBI Taxonomy" id="69539"/>
    <lineage>
        <taxon>Bacteria</taxon>
        <taxon>Pseudomonadati</taxon>
        <taxon>Pseudomonadota</taxon>
        <taxon>Gammaproteobacteria</taxon>
        <taxon>Alteromonadales</taxon>
        <taxon>Moritellaceae</taxon>
        <taxon>Moritella</taxon>
    </lineage>
</organism>
<reference evidence="2" key="1">
    <citation type="submission" date="2018-05" db="EMBL/GenBank/DDBJ databases">
        <authorList>
            <person name="Cea G.-C."/>
            <person name="William W."/>
        </authorList>
    </citation>
    <scope>NUCLEOTIDE SEQUENCE [LARGE SCALE GENOMIC DNA]</scope>
    <source>
        <strain evidence="2">DB21MT 5</strain>
    </source>
</reference>
<accession>A0A330LWG2</accession>
<keyword evidence="2" id="KW-1185">Reference proteome</keyword>
<protein>
    <submittedName>
        <fullName evidence="1">Uncharacterized protein</fullName>
    </submittedName>
</protein>
<dbReference type="RefSeq" id="WP_232011695.1">
    <property type="nucleotide sequence ID" value="NZ_LS483250.1"/>
</dbReference>
<name>A0A330LWG2_9GAMM</name>
<dbReference type="AlphaFoldDB" id="A0A330LWG2"/>
<evidence type="ECO:0000313" key="2">
    <source>
        <dbReference type="Proteomes" id="UP000250163"/>
    </source>
</evidence>
<dbReference type="InterPro" id="IPR009624">
    <property type="entry name" value="UPF0253"/>
</dbReference>
<dbReference type="Pfam" id="PF06786">
    <property type="entry name" value="UPF0253"/>
    <property type="match status" value="1"/>
</dbReference>
<dbReference type="Proteomes" id="UP000250163">
    <property type="component" value="Chromosome MORIYA"/>
</dbReference>